<evidence type="ECO:0000256" key="1">
    <source>
        <dbReference type="ARBA" id="ARBA00004477"/>
    </source>
</evidence>
<keyword evidence="4" id="KW-0436">Ligase</keyword>
<dbReference type="GO" id="GO:0052917">
    <property type="term" value="F:dol-P-Man:Man(7)GlcNAc(2)-PP-Dol alpha-1,6-mannosyltransferase activity"/>
    <property type="evidence" value="ECO:0007669"/>
    <property type="project" value="UniProtKB-EC"/>
</dbReference>
<evidence type="ECO:0000313" key="20">
    <source>
        <dbReference type="EMBL" id="KFD52458.1"/>
    </source>
</evidence>
<keyword evidence="13 17" id="KW-0472">Membrane</keyword>
<evidence type="ECO:0000256" key="2">
    <source>
        <dbReference type="ARBA" id="ARBA00004922"/>
    </source>
</evidence>
<feature type="transmembrane region" description="Helical" evidence="17">
    <location>
        <begin position="761"/>
        <end position="778"/>
    </location>
</feature>
<comment type="subcellular location">
    <subcellularLocation>
        <location evidence="1 17">Endoplasmic reticulum membrane</location>
        <topology evidence="1 17">Multi-pass membrane protein</topology>
    </subcellularLocation>
</comment>
<evidence type="ECO:0000256" key="14">
    <source>
        <dbReference type="ARBA" id="ARBA00023146"/>
    </source>
</evidence>
<evidence type="ECO:0000256" key="8">
    <source>
        <dbReference type="ARBA" id="ARBA00022741"/>
    </source>
</evidence>
<comment type="similarity">
    <text evidence="3 17">Belongs to the glycosyltransferase 22 family.</text>
</comment>
<keyword evidence="7 17" id="KW-0812">Transmembrane</keyword>
<dbReference type="GO" id="GO:0004812">
    <property type="term" value="F:aminoacyl-tRNA ligase activity"/>
    <property type="evidence" value="ECO:0007669"/>
    <property type="project" value="UniProtKB-KW"/>
</dbReference>
<organism evidence="21">
    <name type="scientific">Trichuris suis</name>
    <name type="common">pig whipworm</name>
    <dbReference type="NCBI Taxonomy" id="68888"/>
    <lineage>
        <taxon>Eukaryota</taxon>
        <taxon>Metazoa</taxon>
        <taxon>Ecdysozoa</taxon>
        <taxon>Nematoda</taxon>
        <taxon>Enoplea</taxon>
        <taxon>Dorylaimia</taxon>
        <taxon>Trichinellida</taxon>
        <taxon>Trichuridae</taxon>
        <taxon>Trichuris</taxon>
    </lineage>
</organism>
<dbReference type="SUPFAM" id="SSF52374">
    <property type="entry name" value="Nucleotidylyl transferase"/>
    <property type="match status" value="1"/>
</dbReference>
<evidence type="ECO:0000256" key="17">
    <source>
        <dbReference type="RuleBase" id="RU363075"/>
    </source>
</evidence>
<dbReference type="Pfam" id="PF08264">
    <property type="entry name" value="Anticodon_1"/>
    <property type="match status" value="2"/>
</dbReference>
<evidence type="ECO:0000256" key="6">
    <source>
        <dbReference type="ARBA" id="ARBA00022679"/>
    </source>
</evidence>
<comment type="pathway">
    <text evidence="2">Protein modification; protein glycosylation.</text>
</comment>
<evidence type="ECO:0000256" key="11">
    <source>
        <dbReference type="ARBA" id="ARBA00022917"/>
    </source>
</evidence>
<name>A0A085NHR2_9BILA</name>
<feature type="transmembrane region" description="Helical" evidence="17">
    <location>
        <begin position="1094"/>
        <end position="1112"/>
    </location>
</feature>
<dbReference type="InterPro" id="IPR033705">
    <property type="entry name" value="Anticodon_Ia_Val"/>
</dbReference>
<keyword evidence="5 17" id="KW-0328">Glycosyltransferase</keyword>
<evidence type="ECO:0000256" key="4">
    <source>
        <dbReference type="ARBA" id="ARBA00022598"/>
    </source>
</evidence>
<feature type="domain" description="Methionyl/Valyl/Leucyl/Isoleucyl-tRNA synthetase anticodon-binding" evidence="19">
    <location>
        <begin position="199"/>
        <end position="300"/>
    </location>
</feature>
<dbReference type="SUPFAM" id="SSF47323">
    <property type="entry name" value="Anticodon-binding domain of a subclass of class I aminoacyl-tRNA synthetases"/>
    <property type="match status" value="1"/>
</dbReference>
<feature type="transmembrane region" description="Helical" evidence="17">
    <location>
        <begin position="1069"/>
        <end position="1088"/>
    </location>
</feature>
<dbReference type="UniPathway" id="UPA00378"/>
<keyword evidence="10" id="KW-0067">ATP-binding</keyword>
<evidence type="ECO:0000313" key="22">
    <source>
        <dbReference type="Proteomes" id="UP000030764"/>
    </source>
</evidence>
<evidence type="ECO:0000256" key="10">
    <source>
        <dbReference type="ARBA" id="ARBA00022840"/>
    </source>
</evidence>
<dbReference type="PANTHER" id="PTHR22760:SF1">
    <property type="entry name" value="DOL-P-MAN:MAN(7)GLCNAC(2)-PP-DOL ALPHA-1,6-MANNOSYLTRANSFERASE"/>
    <property type="match status" value="1"/>
</dbReference>
<keyword evidence="22" id="KW-1185">Reference proteome</keyword>
<evidence type="ECO:0000256" key="3">
    <source>
        <dbReference type="ARBA" id="ARBA00007063"/>
    </source>
</evidence>
<evidence type="ECO:0000256" key="16">
    <source>
        <dbReference type="ARBA" id="ARBA00048899"/>
    </source>
</evidence>
<dbReference type="GO" id="GO:0006418">
    <property type="term" value="P:tRNA aminoacylation for protein translation"/>
    <property type="evidence" value="ECO:0007669"/>
    <property type="project" value="InterPro"/>
</dbReference>
<dbReference type="Proteomes" id="UP000030758">
    <property type="component" value="Unassembled WGS sequence"/>
</dbReference>
<feature type="transmembrane region" description="Helical" evidence="17">
    <location>
        <begin position="659"/>
        <end position="680"/>
    </location>
</feature>
<dbReference type="Gene3D" id="3.40.50.620">
    <property type="entry name" value="HUPs"/>
    <property type="match status" value="1"/>
</dbReference>
<dbReference type="Proteomes" id="UP000030764">
    <property type="component" value="Unassembled WGS sequence"/>
</dbReference>
<dbReference type="EMBL" id="KL363227">
    <property type="protein sequence ID" value="KFD52458.1"/>
    <property type="molecule type" value="Genomic_DNA"/>
</dbReference>
<feature type="transmembrane region" description="Helical" evidence="17">
    <location>
        <begin position="1262"/>
        <end position="1281"/>
    </location>
</feature>
<dbReference type="EC" id="2.4.1.-" evidence="17"/>
<feature type="transmembrane region" description="Helical" evidence="17">
    <location>
        <begin position="1208"/>
        <end position="1230"/>
    </location>
</feature>
<evidence type="ECO:0000256" key="5">
    <source>
        <dbReference type="ARBA" id="ARBA00022676"/>
    </source>
</evidence>
<gene>
    <name evidence="20" type="ORF">M513_06655</name>
    <name evidence="21" type="ORF">M514_06655</name>
</gene>
<evidence type="ECO:0000313" key="21">
    <source>
        <dbReference type="EMBL" id="KFD69008.1"/>
    </source>
</evidence>
<dbReference type="Pfam" id="PF00133">
    <property type="entry name" value="tRNA-synt_1"/>
    <property type="match status" value="1"/>
</dbReference>
<comment type="function">
    <text evidence="15">Mannosyltransferase that operates in the biosynthetic pathway of dolichol-linked oligosaccharides, the glycan precursors employed in protein asparagine (N)-glycosylation. The assembly of dolichol-linked oligosaccharides begins on the cytosolic side of the endoplasmic reticulum membrane and finishes in its lumen. The sequential addition of sugars to dolichol pyrophosphate produces dolichol-linked oligosaccharides containing fourteen sugars, including two GlcNAcs, nine mannoses and three glucoses. Once assembled, the oligosaccharide is transferred from the lipid to nascent proteins by oligosaccharyltransferases. In the lumen of the endoplasmic reticulum, adds the eighth mannose residue in an alpha-1,6 linkage onto Man(7)GlcNAc(2)-PP-dolichol to produce Man(8)GlcNAc(2)-PP-dolichol.</text>
</comment>
<accession>A0A085NHR2</accession>
<dbReference type="Gene3D" id="1.10.730.10">
    <property type="entry name" value="Isoleucyl-tRNA Synthetase, Domain 1"/>
    <property type="match status" value="1"/>
</dbReference>
<keyword evidence="6" id="KW-0808">Transferase</keyword>
<dbReference type="GO" id="GO:0005524">
    <property type="term" value="F:ATP binding"/>
    <property type="evidence" value="ECO:0007669"/>
    <property type="project" value="UniProtKB-KW"/>
</dbReference>
<dbReference type="CDD" id="cd07962">
    <property type="entry name" value="Anticodon_Ia_Val"/>
    <property type="match status" value="1"/>
</dbReference>
<evidence type="ECO:0000256" key="9">
    <source>
        <dbReference type="ARBA" id="ARBA00022824"/>
    </source>
</evidence>
<keyword evidence="12 17" id="KW-1133">Transmembrane helix</keyword>
<reference evidence="21 22" key="1">
    <citation type="journal article" date="2014" name="Nat. Genet.">
        <title>Genome and transcriptome of the porcine whipworm Trichuris suis.</title>
        <authorList>
            <person name="Jex A.R."/>
            <person name="Nejsum P."/>
            <person name="Schwarz E.M."/>
            <person name="Hu L."/>
            <person name="Young N.D."/>
            <person name="Hall R.S."/>
            <person name="Korhonen P.K."/>
            <person name="Liao S."/>
            <person name="Thamsborg S."/>
            <person name="Xia J."/>
            <person name="Xu P."/>
            <person name="Wang S."/>
            <person name="Scheerlinck J.P."/>
            <person name="Hofmann A."/>
            <person name="Sternberg P.W."/>
            <person name="Wang J."/>
            <person name="Gasser R.B."/>
        </authorList>
    </citation>
    <scope>NUCLEOTIDE SEQUENCE [LARGE SCALE GENOMIC DNA]</scope>
    <source>
        <strain evidence="21">DCEP-RM93F</strain>
        <strain evidence="20">DCEP-RM93M</strain>
    </source>
</reference>
<dbReference type="GO" id="GO:0005789">
    <property type="term" value="C:endoplasmic reticulum membrane"/>
    <property type="evidence" value="ECO:0007669"/>
    <property type="project" value="UniProtKB-SubCell"/>
</dbReference>
<dbReference type="GO" id="GO:0006487">
    <property type="term" value="P:protein N-linked glycosylation"/>
    <property type="evidence" value="ECO:0007669"/>
    <property type="project" value="TreeGrafter"/>
</dbReference>
<dbReference type="InterPro" id="IPR009080">
    <property type="entry name" value="tRNAsynth_Ia_anticodon-bd"/>
</dbReference>
<dbReference type="PANTHER" id="PTHR22760">
    <property type="entry name" value="GLYCOSYLTRANSFERASE"/>
    <property type="match status" value="1"/>
</dbReference>
<dbReference type="EMBL" id="KL367499">
    <property type="protein sequence ID" value="KFD69008.1"/>
    <property type="molecule type" value="Genomic_DNA"/>
</dbReference>
<feature type="domain" description="Aminoacyl-tRNA synthetase class Ia" evidence="18">
    <location>
        <begin position="1"/>
        <end position="83"/>
    </location>
</feature>
<feature type="transmembrane region" description="Helical" evidence="17">
    <location>
        <begin position="1237"/>
        <end position="1256"/>
    </location>
</feature>
<evidence type="ECO:0000256" key="13">
    <source>
        <dbReference type="ARBA" id="ARBA00023136"/>
    </source>
</evidence>
<evidence type="ECO:0000259" key="19">
    <source>
        <dbReference type="Pfam" id="PF08264"/>
    </source>
</evidence>
<dbReference type="InterPro" id="IPR002300">
    <property type="entry name" value="aa-tRNA-synth_Ia"/>
</dbReference>
<feature type="transmembrane region" description="Helical" evidence="17">
    <location>
        <begin position="1119"/>
        <end position="1141"/>
    </location>
</feature>
<keyword evidence="14" id="KW-0030">Aminoacyl-tRNA synthetase</keyword>
<feature type="transmembrane region" description="Helical" evidence="17">
    <location>
        <begin position="625"/>
        <end position="647"/>
    </location>
</feature>
<dbReference type="InterPro" id="IPR005599">
    <property type="entry name" value="GPI_mannosylTrfase"/>
</dbReference>
<comment type="catalytic activity">
    <reaction evidence="16">
        <text>an alpha-D-Man-(1-&gt;2)-alpha-D-Man-(1-&gt;2)-alpha-D-Man-(1-&gt;3)-[alpha-D-Man-(1-&gt;2)-alpha-D-Man-(1-&gt;3)-alpha-D-Man-(1-&gt;6)]-beta-D-Man-(1-&gt;4)-beta-D-GlcNAc-(1-&gt;4)-alpha-D-GlcNAc-diphospho-di-trans,poly-cis-dolichol + a di-trans,poly-cis-dolichyl beta-D-mannosyl phosphate = an alpha-D-Man-(1-&gt;2)-alpha-D-Man-(1-&gt;2)-alpha-D-Man-(1-&gt;3)-[alpha-D-Man-(1-&gt;2)-alpha-D-Man-(1-&gt;3)-[alpha-D-Man-(1-&gt;6)]-alpha-D-Man-(1-&gt;6)]-beta-D-Man-(1-&gt;4)-beta-D-GlcNAc-(1-&gt;4)-alpha-D-GlcNAc-diphospho-di-trans,poly-cis-dolichol + a di-trans,poly-cis-dolichyl phosphate + H(+)</text>
        <dbReference type="Rhea" id="RHEA:29535"/>
        <dbReference type="Rhea" id="RHEA-COMP:19498"/>
        <dbReference type="Rhea" id="RHEA-COMP:19501"/>
        <dbReference type="Rhea" id="RHEA-COMP:19518"/>
        <dbReference type="Rhea" id="RHEA-COMP:19519"/>
        <dbReference type="ChEBI" id="CHEBI:15378"/>
        <dbReference type="ChEBI" id="CHEBI:57683"/>
        <dbReference type="ChEBI" id="CHEBI:58211"/>
        <dbReference type="ChEBI" id="CHEBI:132517"/>
        <dbReference type="ChEBI" id="CHEBI:132519"/>
        <dbReference type="EC" id="2.4.1.260"/>
    </reaction>
    <physiologicalReaction direction="left-to-right" evidence="16">
        <dbReference type="Rhea" id="RHEA:29536"/>
    </physiologicalReaction>
</comment>
<dbReference type="Pfam" id="PF03901">
    <property type="entry name" value="Glyco_transf_22"/>
    <property type="match status" value="2"/>
</dbReference>
<keyword evidence="9 17" id="KW-0256">Endoplasmic reticulum</keyword>
<evidence type="ECO:0000256" key="15">
    <source>
        <dbReference type="ARBA" id="ARBA00044721"/>
    </source>
</evidence>
<evidence type="ECO:0000256" key="12">
    <source>
        <dbReference type="ARBA" id="ARBA00022989"/>
    </source>
</evidence>
<feature type="domain" description="Methionyl/Valyl/Leucyl/Isoleucyl-tRNA synthetase anticodon-binding" evidence="19">
    <location>
        <begin position="133"/>
        <end position="178"/>
    </location>
</feature>
<feature type="transmembrane region" description="Helical" evidence="17">
    <location>
        <begin position="737"/>
        <end position="754"/>
    </location>
</feature>
<feature type="transmembrane region" description="Helical" evidence="17">
    <location>
        <begin position="456"/>
        <end position="478"/>
    </location>
</feature>
<feature type="transmembrane region" description="Helical" evidence="17">
    <location>
        <begin position="1010"/>
        <end position="1031"/>
    </location>
</feature>
<dbReference type="InterPro" id="IPR014729">
    <property type="entry name" value="Rossmann-like_a/b/a_fold"/>
</dbReference>
<proteinExistence type="inferred from homology"/>
<keyword evidence="8" id="KW-0547">Nucleotide-binding</keyword>
<evidence type="ECO:0000259" key="18">
    <source>
        <dbReference type="Pfam" id="PF00133"/>
    </source>
</evidence>
<feature type="transmembrane region" description="Helical" evidence="17">
    <location>
        <begin position="595"/>
        <end position="613"/>
    </location>
</feature>
<feature type="transmembrane region" description="Helical" evidence="17">
    <location>
        <begin position="790"/>
        <end position="811"/>
    </location>
</feature>
<feature type="transmembrane region" description="Helical" evidence="17">
    <location>
        <begin position="957"/>
        <end position="977"/>
    </location>
</feature>
<protein>
    <recommendedName>
        <fullName evidence="17">Mannosyltransferase</fullName>
        <ecNumber evidence="17">2.4.1.-</ecNumber>
    </recommendedName>
</protein>
<sequence>METGHDILGLWVTRMAMLSLQLTNRLPFSRILFHGMVRDSEGQKMSKSRGNVVDPMELIEGDQETRIGADALRISLLRSNPKGNTVSLDEAVRQHSRRFCNKLWQSFKYLTKLWNKKEIPLPTAPASNGSPVDRWILSRLSSLVIDVHESLEAYNFHLSVEALVNFWWFDFCDIYLVRIVASNRCPLVIFPFSRRKEWSKHFFYPKDHLVAAEQMRSMLAMIASVYLRLLAPYMPHLAEELYSLLPMADKAVSVHCSPYPTPSEVNFLDPHLEIQMRFVRDLIHQIRSLRRDVEVSMPIPLIAVAWCKGIQRSAIENFARLMQRLVEFRCTLDDNAEHVPPENCIMFVSQEECRIYVHLKNVKYEEVLKRFDRQLEMLERKRTKLTNWMQAKTVQLPPEEAAKKVTQYMNDIRTVNEEMDKLSRFRRDLQRNHEHTKSFLLHYISPSPVIGSSNRMLLILLRVLTFVIMLYYAVLIPFTKVEESFNMQAVHDLLFYGFNLSKYDHFEFPGVVPRTFIGPLYLAGIVSPLRMLEYPIKFSKPYLQLFTRLALGATVCFGHVRLSRSLKLAFDNNVACWYLAITISQFHTMFYASRTLPNIFALALFLFVLAFYLDECYYKAAVVATFSATVFRLELGILYAIMFLPILMRWRRRGVKLACFVLLAAICSVALSTVIDSYFWNRLVWPEGTVWWYNIVLNKSSNWGTLPFLWYFYSAIPRNLCCTVCFVPFSLFGPEKIRRLTLWALGYVLIYSFLPHKELRFIFYAIPLLNIAASWVSAEIMLMRSSSVPTLIAIALSLLQPMINILLALCFMRAAITNYPGGEAIVTLHTTLRAEGLSGKPVRIHIDAYCAETGVTRFLQVNPLWEYNKSESLSLAEHKLDFDYLLIGDSDDVTQVNKNYITTHRTLFFFHGFAGIELERNATFPFLSVQYKLKPRVALLKKEPLITTSAYPYKGKVVVVILLWVFFPTIYTLKLSFVEQEEAQYVQALHDILYHGFNLEQYAHFGNADVAPFSFLGPLYFATLTYPALLLNRLAIIGKSEVIMFARLAFTCTTMAVTGRLAKCVANKFGVAFCIWYFLIMLSQFQIIHSFTRLGPHSFSLLYAIIVICCMLERKYDKAMAAALFSAFVFRLESIVFHTLLLGPCLLAKPSAERKELVKRSLKSLLTPVAFTLLIDSFFWQRTIWPEGCVWLNYPLFSTDKSSSVHHFIWYFFSALPRCTQASFCFLLPFASESRTIFALHLAAISYVAYLSLIPIKSVWTILYTLPTLNLVAAWNSSIWNHRLCRYNVAMRLHLLFNVLSTVALFQTSLDGTSGGYAVKEFHSLRQLQNATDWSIRVLLDDHVRTHGYSQFLDSNPVWRYETTKQADLLLFQKQWYHYVIVGDETNAINKAQLYEESHDIIKVYRFPQTTVCDALPLLCTSERRPQLCVLKKK</sequence>
<evidence type="ECO:0000256" key="7">
    <source>
        <dbReference type="ARBA" id="ARBA00022692"/>
    </source>
</evidence>
<dbReference type="InterPro" id="IPR013155">
    <property type="entry name" value="M/V/L/I-tRNA-synth_anticd-bd"/>
</dbReference>
<keyword evidence="11" id="KW-0648">Protein biosynthesis</keyword>